<keyword evidence="2" id="KW-0436">Ligase</keyword>
<dbReference type="InterPro" id="IPR004215">
    <property type="entry name" value="GSHS_N"/>
</dbReference>
<proteinExistence type="predicted"/>
<feature type="domain" description="Prokaryotic glutathione synthetase N-terminal" evidence="1">
    <location>
        <begin position="2"/>
        <end position="50"/>
    </location>
</feature>
<organism evidence="2 3">
    <name type="scientific">Klebsiella pneumoniae</name>
    <dbReference type="NCBI Taxonomy" id="573"/>
    <lineage>
        <taxon>Bacteria</taxon>
        <taxon>Pseudomonadati</taxon>
        <taxon>Pseudomonadota</taxon>
        <taxon>Gammaproteobacteria</taxon>
        <taxon>Enterobacterales</taxon>
        <taxon>Enterobacteriaceae</taxon>
        <taxon>Klebsiella/Raoultella group</taxon>
        <taxon>Klebsiella</taxon>
        <taxon>Klebsiella pneumoniae complex</taxon>
    </lineage>
</organism>
<dbReference type="SUPFAM" id="SSF52440">
    <property type="entry name" value="PreATP-grasp domain"/>
    <property type="match status" value="1"/>
</dbReference>
<evidence type="ECO:0000259" key="1">
    <source>
        <dbReference type="Pfam" id="PF02951"/>
    </source>
</evidence>
<dbReference type="EMBL" id="UAWN01000012">
    <property type="protein sequence ID" value="SQC14936.1"/>
    <property type="molecule type" value="Genomic_DNA"/>
</dbReference>
<dbReference type="AlphaFoldDB" id="A0A2X3CT44"/>
<dbReference type="Pfam" id="PF02951">
    <property type="entry name" value="GSH-S_N"/>
    <property type="match status" value="1"/>
</dbReference>
<evidence type="ECO:0000313" key="3">
    <source>
        <dbReference type="Proteomes" id="UP000251088"/>
    </source>
</evidence>
<dbReference type="InterPro" id="IPR016185">
    <property type="entry name" value="PreATP-grasp_dom_sf"/>
</dbReference>
<dbReference type="EC" id="6.3.2.3" evidence="2"/>
<reference evidence="2 3" key="1">
    <citation type="submission" date="2018-06" db="EMBL/GenBank/DDBJ databases">
        <authorList>
            <consortium name="Pathogen Informatics"/>
            <person name="Doyle S."/>
        </authorList>
    </citation>
    <scope>NUCLEOTIDE SEQUENCE [LARGE SCALE GENOMIC DNA]</scope>
    <source>
        <strain evidence="2 3">NCTC9128</strain>
    </source>
</reference>
<dbReference type="GO" id="GO:0004363">
    <property type="term" value="F:glutathione synthase activity"/>
    <property type="evidence" value="ECO:0007669"/>
    <property type="project" value="UniProtKB-EC"/>
</dbReference>
<dbReference type="Proteomes" id="UP000251088">
    <property type="component" value="Unassembled WGS sequence"/>
</dbReference>
<sequence>MIKLGIVMDPIATINIKKDTSFAMLLEAQRRGYELHYMEMNDLYLINGEAAPGRAR</sequence>
<evidence type="ECO:0000313" key="2">
    <source>
        <dbReference type="EMBL" id="SQC14936.1"/>
    </source>
</evidence>
<accession>A0A2X3CT44</accession>
<dbReference type="Gene3D" id="3.40.50.20">
    <property type="match status" value="1"/>
</dbReference>
<protein>
    <submittedName>
        <fullName evidence="2">Glutathione synthetase</fullName>
        <ecNumber evidence="2">6.3.2.3</ecNumber>
    </submittedName>
</protein>
<name>A0A2X3CT44_KLEPN</name>
<gene>
    <name evidence="2" type="primary">gshB_3</name>
    <name evidence="2" type="ORF">NCTC9128_03038</name>
</gene>